<dbReference type="InterPro" id="IPR013098">
    <property type="entry name" value="Ig_I-set"/>
</dbReference>
<dbReference type="InterPro" id="IPR050958">
    <property type="entry name" value="Cell_Adh-Cytoskel_Orgn"/>
</dbReference>
<dbReference type="Pfam" id="PF18738">
    <property type="entry name" value="HEPN_DZIP3"/>
    <property type="match status" value="1"/>
</dbReference>
<dbReference type="InterPro" id="IPR036860">
    <property type="entry name" value="SH2_dom_sf"/>
</dbReference>
<dbReference type="GO" id="GO:0005886">
    <property type="term" value="C:plasma membrane"/>
    <property type="evidence" value="ECO:0007669"/>
    <property type="project" value="TreeGrafter"/>
</dbReference>
<evidence type="ECO:0000313" key="8">
    <source>
        <dbReference type="EnsemblMetazoa" id="G20270.1:cds"/>
    </source>
</evidence>
<dbReference type="Gene3D" id="2.60.40.10">
    <property type="entry name" value="Immunoglobulins"/>
    <property type="match status" value="3"/>
</dbReference>
<organism evidence="8 9">
    <name type="scientific">Magallana gigas</name>
    <name type="common">Pacific oyster</name>
    <name type="synonym">Crassostrea gigas</name>
    <dbReference type="NCBI Taxonomy" id="29159"/>
    <lineage>
        <taxon>Eukaryota</taxon>
        <taxon>Metazoa</taxon>
        <taxon>Spiralia</taxon>
        <taxon>Lophotrochozoa</taxon>
        <taxon>Mollusca</taxon>
        <taxon>Bivalvia</taxon>
        <taxon>Autobranchia</taxon>
        <taxon>Pteriomorphia</taxon>
        <taxon>Ostreida</taxon>
        <taxon>Ostreoidea</taxon>
        <taxon>Ostreidae</taxon>
        <taxon>Magallana</taxon>
    </lineage>
</organism>
<dbReference type="SMART" id="SM00408">
    <property type="entry name" value="IGc2"/>
    <property type="match status" value="1"/>
</dbReference>
<dbReference type="PROSITE" id="PS50001">
    <property type="entry name" value="SH2"/>
    <property type="match status" value="1"/>
</dbReference>
<evidence type="ECO:0000256" key="3">
    <source>
        <dbReference type="PROSITE-ProRule" id="PRU00024"/>
    </source>
</evidence>
<dbReference type="EnsemblMetazoa" id="G20270.1">
    <property type="protein sequence ID" value="G20270.1:cds"/>
    <property type="gene ID" value="G20270"/>
</dbReference>
<dbReference type="InterPro" id="IPR003599">
    <property type="entry name" value="Ig_sub"/>
</dbReference>
<sequence length="1019" mass="115443">MNSPSLSNDRLNFQCVTVASVDFIKLPLIDIMTNNITPVDLYRKISSCKNLKQGNSKLSPDQRLICYISPPGIPDYSRFDVTLLYKLIRHLCSLPSPTQGWGNPPQTTDTRISDDIERLRMFRNNYYAHAKSAAISDSVFRDIWRNLNDVITRIQPKIHGSMDYQKELLDIKSSKYTAKHYEDCKFLLEALLKLQSDGTDEAGFSIKGEDKVICGGITQIEAEVKGIETACRAITWQKRKGKDFEDINTQDEKYTGSTNKILVIQSVCKEDEGDYRAVLSLASNENDHEKSRNTIRLTVLGDLPCLNDLNVTTGDKGVNIHYNYAVLELSPKVKGIKWRKDGKLLDMKSQKYVGGSVKEGCFTITSPTKEDTGTYSCTLISAVGSVSKDVTIGFPSAQISVQHKNIHVGSEIKIVSHDLSNPSADTFEWQKSKDGKDFDFIDITKPKYFGSSHTSKHPVLVIPKATFEDKLYYRLVLWNKFGEDVSNTVDINITGSVPNISTTQYTNIDEKSLKLIGNVFLYCGSPPIKEVYWTKNGDSIDIQGSGGRLSTDNYDLIIKNVGQDDAGDYRLTATNSVGSKTSEFIVVGLPRVFMDRAENKGNGSLLFKARIEAIPTPYHIQWNKRGTSDKNFTPVDVNAEEYKGTTSSLPDPVLVLNNTNELENNSYQITVTNFVGSTVLLELEKGGILSKEDLPKDRSTMYMYAQFAVSCVLCANNAVYHCEQCGLRLCWECRTKHLAEKHSEDTDKYGKPFTECNSHLKGMCQLFCKDCIIPICQICVTGAHKKHDIVLLEDFLKEKKERVFEEIHELETTLLPELQKHKSCVDQKKYKHTIHEISVHEESICKAVREVGTNLKSLVLKQMEENLKKTEQNALKEKTILQIIQETKQLLERNDFDEILQFKGIRCQVNISPLIIEENTPVFQGKILQEGIIQSLFGSLVDYTDKNTEIGYNNLIKQTWFHGFIPKKEARELVERNGDFLVWEMTNHTEDRYVISYFHDRAFDFKVTTEYIVTRSPAL</sequence>
<dbReference type="InterPro" id="IPR013783">
    <property type="entry name" value="Ig-like_fold"/>
</dbReference>
<reference evidence="8" key="1">
    <citation type="submission" date="2022-08" db="UniProtKB">
        <authorList>
            <consortium name="EnsemblMetazoa"/>
        </authorList>
    </citation>
    <scope>IDENTIFICATION</scope>
    <source>
        <strain evidence="8">05x7-T-G4-1.051#20</strain>
    </source>
</reference>
<accession>A0A8W8JNG3</accession>
<evidence type="ECO:0000313" key="9">
    <source>
        <dbReference type="Proteomes" id="UP000005408"/>
    </source>
</evidence>
<name>A0A8W8JNG3_MAGGI</name>
<dbReference type="SUPFAM" id="SSF57845">
    <property type="entry name" value="B-box zinc-binding domain"/>
    <property type="match status" value="1"/>
</dbReference>
<dbReference type="Gene3D" id="3.30.160.60">
    <property type="entry name" value="Classic Zinc Finger"/>
    <property type="match status" value="1"/>
</dbReference>
<dbReference type="AlphaFoldDB" id="A0A8W8JNG3"/>
<dbReference type="SMART" id="SM00336">
    <property type="entry name" value="BBOX"/>
    <property type="match status" value="2"/>
</dbReference>
<dbReference type="GO" id="GO:0008270">
    <property type="term" value="F:zinc ion binding"/>
    <property type="evidence" value="ECO:0007669"/>
    <property type="project" value="UniProtKB-KW"/>
</dbReference>
<evidence type="ECO:0000259" key="7">
    <source>
        <dbReference type="PROSITE" id="PS50835"/>
    </source>
</evidence>
<keyword evidence="9" id="KW-1185">Reference proteome</keyword>
<dbReference type="GO" id="GO:0007156">
    <property type="term" value="P:homophilic cell adhesion via plasma membrane adhesion molecules"/>
    <property type="evidence" value="ECO:0007669"/>
    <property type="project" value="TreeGrafter"/>
</dbReference>
<dbReference type="Proteomes" id="UP000005408">
    <property type="component" value="Unassembled WGS sequence"/>
</dbReference>
<dbReference type="PROSITE" id="PS50835">
    <property type="entry name" value="IG_LIKE"/>
    <property type="match status" value="1"/>
</dbReference>
<evidence type="ECO:0000256" key="4">
    <source>
        <dbReference type="PROSITE-ProRule" id="PRU00191"/>
    </source>
</evidence>
<feature type="domain" description="B box-type" evidence="6">
    <location>
        <begin position="751"/>
        <end position="792"/>
    </location>
</feature>
<dbReference type="PANTHER" id="PTHR45080">
    <property type="entry name" value="CONTACTIN 5"/>
    <property type="match status" value="1"/>
</dbReference>
<evidence type="ECO:0000259" key="5">
    <source>
        <dbReference type="PROSITE" id="PS50001"/>
    </source>
</evidence>
<dbReference type="Pfam" id="PF00017">
    <property type="entry name" value="SH2"/>
    <property type="match status" value="1"/>
</dbReference>
<proteinExistence type="predicted"/>
<dbReference type="InterPro" id="IPR041249">
    <property type="entry name" value="HEPN_DZIP3"/>
</dbReference>
<dbReference type="PROSITE" id="PS50119">
    <property type="entry name" value="ZF_BBOX"/>
    <property type="match status" value="1"/>
</dbReference>
<dbReference type="PANTHER" id="PTHR45080:SF8">
    <property type="entry name" value="IG-LIKE DOMAIN-CONTAINING PROTEIN"/>
    <property type="match status" value="1"/>
</dbReference>
<feature type="domain" description="SH2" evidence="5">
    <location>
        <begin position="960"/>
        <end position="1019"/>
    </location>
</feature>
<keyword evidence="3" id="KW-0862">Zinc</keyword>
<dbReference type="InterPro" id="IPR000980">
    <property type="entry name" value="SH2"/>
</dbReference>
<protein>
    <submittedName>
        <fullName evidence="8">Uncharacterized protein</fullName>
    </submittedName>
</protein>
<evidence type="ECO:0000259" key="6">
    <source>
        <dbReference type="PROSITE" id="PS50119"/>
    </source>
</evidence>
<keyword evidence="3" id="KW-0863">Zinc-finger</keyword>
<evidence type="ECO:0000256" key="1">
    <source>
        <dbReference type="ARBA" id="ARBA00022729"/>
    </source>
</evidence>
<dbReference type="Pfam" id="PF00643">
    <property type="entry name" value="zf-B_box"/>
    <property type="match status" value="1"/>
</dbReference>
<keyword evidence="2" id="KW-1015">Disulfide bond</keyword>
<dbReference type="SMART" id="SM00409">
    <property type="entry name" value="IG"/>
    <property type="match status" value="4"/>
</dbReference>
<dbReference type="SUPFAM" id="SSF48726">
    <property type="entry name" value="Immunoglobulin"/>
    <property type="match status" value="2"/>
</dbReference>
<keyword evidence="4" id="KW-0727">SH2 domain</keyword>
<keyword evidence="1" id="KW-0732">Signal</keyword>
<dbReference type="Pfam" id="PF07679">
    <property type="entry name" value="I-set"/>
    <property type="match status" value="1"/>
</dbReference>
<feature type="domain" description="Ig-like" evidence="7">
    <location>
        <begin position="336"/>
        <end position="391"/>
    </location>
</feature>
<dbReference type="InterPro" id="IPR000315">
    <property type="entry name" value="Znf_B-box"/>
</dbReference>
<dbReference type="SUPFAM" id="SSF55550">
    <property type="entry name" value="SH2 domain"/>
    <property type="match status" value="1"/>
</dbReference>
<dbReference type="InterPro" id="IPR036179">
    <property type="entry name" value="Ig-like_dom_sf"/>
</dbReference>
<keyword evidence="3" id="KW-0479">Metal-binding</keyword>
<dbReference type="InterPro" id="IPR007110">
    <property type="entry name" value="Ig-like_dom"/>
</dbReference>
<dbReference type="InterPro" id="IPR003598">
    <property type="entry name" value="Ig_sub2"/>
</dbReference>
<evidence type="ECO:0000256" key="2">
    <source>
        <dbReference type="ARBA" id="ARBA00023157"/>
    </source>
</evidence>
<dbReference type="Gene3D" id="3.30.505.10">
    <property type="entry name" value="SH2 domain"/>
    <property type="match status" value="1"/>
</dbReference>